<dbReference type="GO" id="GO:0003677">
    <property type="term" value="F:DNA binding"/>
    <property type="evidence" value="ECO:0007669"/>
    <property type="project" value="InterPro"/>
</dbReference>
<dbReference type="Gene3D" id="3.30.450.40">
    <property type="match status" value="1"/>
</dbReference>
<dbReference type="InterPro" id="IPR036390">
    <property type="entry name" value="WH_DNA-bd_sf"/>
</dbReference>
<dbReference type="AlphaFoldDB" id="A0A916TRC6"/>
<dbReference type="InterPro" id="IPR050707">
    <property type="entry name" value="HTH_MetabolicPath_Reg"/>
</dbReference>
<dbReference type="SUPFAM" id="SSF46785">
    <property type="entry name" value="Winged helix' DNA-binding domain"/>
    <property type="match status" value="1"/>
</dbReference>
<reference evidence="4" key="1">
    <citation type="journal article" date="2014" name="Int. J. Syst. Evol. Microbiol.">
        <title>Complete genome sequence of Corynebacterium casei LMG S-19264T (=DSM 44701T), isolated from a smear-ripened cheese.</title>
        <authorList>
            <consortium name="US DOE Joint Genome Institute (JGI-PGF)"/>
            <person name="Walter F."/>
            <person name="Albersmeier A."/>
            <person name="Kalinowski J."/>
            <person name="Ruckert C."/>
        </authorList>
    </citation>
    <scope>NUCLEOTIDE SEQUENCE</scope>
    <source>
        <strain evidence="4">CGMCC 1.15095</strain>
    </source>
</reference>
<dbReference type="Proteomes" id="UP000608154">
    <property type="component" value="Unassembled WGS sequence"/>
</dbReference>
<keyword evidence="5" id="KW-1185">Reference proteome</keyword>
<name>A0A916TRC6_9SPHN</name>
<dbReference type="PANTHER" id="PTHR30136:SF35">
    <property type="entry name" value="HTH-TYPE TRANSCRIPTIONAL REGULATOR RV1719"/>
    <property type="match status" value="1"/>
</dbReference>
<comment type="caution">
    <text evidence="4">The sequence shown here is derived from an EMBL/GenBank/DDBJ whole genome shotgun (WGS) entry which is preliminary data.</text>
</comment>
<organism evidence="4 5">
    <name type="scientific">Novosphingobium endophyticum</name>
    <dbReference type="NCBI Taxonomy" id="1955250"/>
    <lineage>
        <taxon>Bacteria</taxon>
        <taxon>Pseudomonadati</taxon>
        <taxon>Pseudomonadota</taxon>
        <taxon>Alphaproteobacteria</taxon>
        <taxon>Sphingomonadales</taxon>
        <taxon>Sphingomonadaceae</taxon>
        <taxon>Novosphingobium</taxon>
    </lineage>
</organism>
<reference evidence="4" key="2">
    <citation type="submission" date="2020-09" db="EMBL/GenBank/DDBJ databases">
        <authorList>
            <person name="Sun Q."/>
            <person name="Zhou Y."/>
        </authorList>
    </citation>
    <scope>NUCLEOTIDE SEQUENCE</scope>
    <source>
        <strain evidence="4">CGMCC 1.15095</strain>
    </source>
</reference>
<dbReference type="PANTHER" id="PTHR30136">
    <property type="entry name" value="HELIX-TURN-HELIX TRANSCRIPTIONAL REGULATOR, ICLR FAMILY"/>
    <property type="match status" value="1"/>
</dbReference>
<dbReference type="Pfam" id="PF09339">
    <property type="entry name" value="HTH_IclR"/>
    <property type="match status" value="1"/>
</dbReference>
<keyword evidence="2" id="KW-0804">Transcription</keyword>
<evidence type="ECO:0000259" key="3">
    <source>
        <dbReference type="PROSITE" id="PS51077"/>
    </source>
</evidence>
<dbReference type="PROSITE" id="PS51077">
    <property type="entry name" value="HTH_ICLR"/>
    <property type="match status" value="1"/>
</dbReference>
<dbReference type="Gene3D" id="1.10.10.10">
    <property type="entry name" value="Winged helix-like DNA-binding domain superfamily/Winged helix DNA-binding domain"/>
    <property type="match status" value="1"/>
</dbReference>
<keyword evidence="1" id="KW-0805">Transcription regulation</keyword>
<proteinExistence type="predicted"/>
<gene>
    <name evidence="4" type="ORF">GCM10011494_15160</name>
</gene>
<evidence type="ECO:0000313" key="4">
    <source>
        <dbReference type="EMBL" id="GGB97636.1"/>
    </source>
</evidence>
<dbReference type="GO" id="GO:0045892">
    <property type="term" value="P:negative regulation of DNA-templated transcription"/>
    <property type="evidence" value="ECO:0007669"/>
    <property type="project" value="TreeGrafter"/>
</dbReference>
<accession>A0A916TRC6</accession>
<dbReference type="InterPro" id="IPR036388">
    <property type="entry name" value="WH-like_DNA-bd_sf"/>
</dbReference>
<evidence type="ECO:0000256" key="2">
    <source>
        <dbReference type="ARBA" id="ARBA00023163"/>
    </source>
</evidence>
<dbReference type="GO" id="GO:0003700">
    <property type="term" value="F:DNA-binding transcription factor activity"/>
    <property type="evidence" value="ECO:0007669"/>
    <property type="project" value="TreeGrafter"/>
</dbReference>
<evidence type="ECO:0000256" key="1">
    <source>
        <dbReference type="ARBA" id="ARBA00023015"/>
    </source>
</evidence>
<feature type="domain" description="HTH iclR-type" evidence="3">
    <location>
        <begin position="11"/>
        <end position="73"/>
    </location>
</feature>
<protein>
    <submittedName>
        <fullName evidence="4">Transcriptional regulator</fullName>
    </submittedName>
</protein>
<evidence type="ECO:0000313" key="5">
    <source>
        <dbReference type="Proteomes" id="UP000608154"/>
    </source>
</evidence>
<dbReference type="InterPro" id="IPR005471">
    <property type="entry name" value="Tscrpt_reg_IclR_N"/>
</dbReference>
<dbReference type="SUPFAM" id="SSF55781">
    <property type="entry name" value="GAF domain-like"/>
    <property type="match status" value="1"/>
</dbReference>
<sequence length="247" mass="26903">MRRPGDRRSMSRSATRALDVLELFGTMRRPLKAVEIARALEIHSSTANQLLKTMVDSAHLVFTARNKTYLPSPRLAAFAAWIDETYGTSGRLSELVGDVQKRTGMVATVSTPNDLYMQLLDIATPQGREAERGLQVSVFGSAVGSAYLTTLEEQELRRLVTRARIPGSKVQAIVDEVAGIRVRGYAYGALEGSAYWSIAMPLPMQGADIPVVLGLAGPVEEVRSRLMELGGIMVAAIERWIGPSTDD</sequence>
<dbReference type="InterPro" id="IPR029016">
    <property type="entry name" value="GAF-like_dom_sf"/>
</dbReference>
<dbReference type="EMBL" id="BMHK01000007">
    <property type="protein sequence ID" value="GGB97636.1"/>
    <property type="molecule type" value="Genomic_DNA"/>
</dbReference>